<comment type="caution">
    <text evidence="2">The sequence shown here is derived from an EMBL/GenBank/DDBJ whole genome shotgun (WGS) entry which is preliminary data.</text>
</comment>
<dbReference type="InterPro" id="IPR003607">
    <property type="entry name" value="HD/PDEase_dom"/>
</dbReference>
<protein>
    <submittedName>
        <fullName evidence="2">HD-GYP domain-containing protein</fullName>
    </submittedName>
</protein>
<evidence type="ECO:0000313" key="2">
    <source>
        <dbReference type="EMBL" id="HGW91031.1"/>
    </source>
</evidence>
<proteinExistence type="predicted"/>
<dbReference type="InterPro" id="IPR037522">
    <property type="entry name" value="HD_GYP_dom"/>
</dbReference>
<dbReference type="PROSITE" id="PS51832">
    <property type="entry name" value="HD_GYP"/>
    <property type="match status" value="1"/>
</dbReference>
<dbReference type="Pfam" id="PF13487">
    <property type="entry name" value="HD_5"/>
    <property type="match status" value="1"/>
</dbReference>
<dbReference type="Gene3D" id="1.10.3210.10">
    <property type="entry name" value="Hypothetical protein af1432"/>
    <property type="match status" value="1"/>
</dbReference>
<dbReference type="EMBL" id="DTHG01000006">
    <property type="protein sequence ID" value="HGW91031.1"/>
    <property type="molecule type" value="Genomic_DNA"/>
</dbReference>
<name>A0A7C4U929_UNCW3</name>
<reference evidence="2" key="1">
    <citation type="journal article" date="2020" name="mSystems">
        <title>Genome- and Community-Level Interaction Insights into Carbon Utilization and Element Cycling Functions of Hydrothermarchaeota in Hydrothermal Sediment.</title>
        <authorList>
            <person name="Zhou Z."/>
            <person name="Liu Y."/>
            <person name="Xu W."/>
            <person name="Pan J."/>
            <person name="Luo Z.H."/>
            <person name="Li M."/>
        </authorList>
    </citation>
    <scope>NUCLEOTIDE SEQUENCE [LARGE SCALE GENOMIC DNA]</scope>
    <source>
        <strain evidence="2">SpSt-780</strain>
    </source>
</reference>
<dbReference type="CDD" id="cd00077">
    <property type="entry name" value="HDc"/>
    <property type="match status" value="1"/>
</dbReference>
<feature type="domain" description="HD-GYP" evidence="1">
    <location>
        <begin position="193"/>
        <end position="391"/>
    </location>
</feature>
<dbReference type="SMART" id="SM00471">
    <property type="entry name" value="HDc"/>
    <property type="match status" value="1"/>
</dbReference>
<evidence type="ECO:0000259" key="1">
    <source>
        <dbReference type="PROSITE" id="PS51832"/>
    </source>
</evidence>
<accession>A0A7C4U929</accession>
<dbReference type="AlphaFoldDB" id="A0A7C4U929"/>
<dbReference type="SUPFAM" id="SSF109604">
    <property type="entry name" value="HD-domain/PDEase-like"/>
    <property type="match status" value="1"/>
</dbReference>
<dbReference type="PANTHER" id="PTHR43155">
    <property type="entry name" value="CYCLIC DI-GMP PHOSPHODIESTERASE PA4108-RELATED"/>
    <property type="match status" value="1"/>
</dbReference>
<gene>
    <name evidence="2" type="ORF">ENV67_00625</name>
</gene>
<dbReference type="PANTHER" id="PTHR43155:SF2">
    <property type="entry name" value="CYCLIC DI-GMP PHOSPHODIESTERASE PA4108"/>
    <property type="match status" value="1"/>
</dbReference>
<organism evidence="2">
    <name type="scientific">candidate division WOR-3 bacterium</name>
    <dbReference type="NCBI Taxonomy" id="2052148"/>
    <lineage>
        <taxon>Bacteria</taxon>
        <taxon>Bacteria division WOR-3</taxon>
    </lineage>
</organism>
<sequence length="447" mass="51485">MEKIRNLILYLTISIRTGAFFEKSNETYRKHIQRLFEIIADLLKERGDFTLKMKINYIFLDDDRIDVSLDIMGPYRLLLNELTIRNIEEITFHKGLEKEELNDFIFIISRTFPKDSKDFEELIGYLRNRGIKNISITMLSKEQHVEQDKSFKREALKIFLNSIFYLKDAFESLYTNEQINLTKARKIIKLFTDYVLQDETFMIGLTTIKNIGSYTLNHSVNVSILSIALGIKLGLEKRDITELGMAGFFHDIGKSNISEEILEKPAPLTEEEFEIIKKHPHWSAERLLLIRGLKNIPAFALRGILEHHIDYDGSGYPKLNIEKPSLFARILRVVDTYDAMTTARCYQKAFTPIEAINYIISKKGEIFDPVIVDKFVELLGTYPPGTIVQLTSGEIGMFLEDGNIAILKEGGSKIETDTPRKKVKKILSGEEVNIDPTSIFIKYTSMQ</sequence>